<dbReference type="Proteomes" id="UP000799772">
    <property type="component" value="Unassembled WGS sequence"/>
</dbReference>
<proteinExistence type="predicted"/>
<dbReference type="InterPro" id="IPR029058">
    <property type="entry name" value="AB_hydrolase_fold"/>
</dbReference>
<dbReference type="Pfam" id="PF07859">
    <property type="entry name" value="Abhydrolase_3"/>
    <property type="match status" value="1"/>
</dbReference>
<dbReference type="EMBL" id="ML978136">
    <property type="protein sequence ID" value="KAF2093842.1"/>
    <property type="molecule type" value="Genomic_DNA"/>
</dbReference>
<evidence type="ECO:0000313" key="4">
    <source>
        <dbReference type="Proteomes" id="UP000799772"/>
    </source>
</evidence>
<dbReference type="PANTHER" id="PTHR48081">
    <property type="entry name" value="AB HYDROLASE SUPERFAMILY PROTEIN C4A8.06C"/>
    <property type="match status" value="1"/>
</dbReference>
<keyword evidence="1" id="KW-0378">Hydrolase</keyword>
<dbReference type="PANTHER" id="PTHR48081:SF8">
    <property type="entry name" value="ALPHA_BETA HYDROLASE FOLD-3 DOMAIN-CONTAINING PROTEIN-RELATED"/>
    <property type="match status" value="1"/>
</dbReference>
<evidence type="ECO:0000256" key="1">
    <source>
        <dbReference type="ARBA" id="ARBA00022801"/>
    </source>
</evidence>
<dbReference type="Gene3D" id="3.40.50.1820">
    <property type="entry name" value="alpha/beta hydrolase"/>
    <property type="match status" value="1"/>
</dbReference>
<dbReference type="InterPro" id="IPR050300">
    <property type="entry name" value="GDXG_lipolytic_enzyme"/>
</dbReference>
<sequence length="320" mass="35065">MGDEVFAQPWLEFEKELGFRPLLHGPLDNVFAGWEKLGGALVSKFEFPAPDDSIQTEDRTIDDGLKVRIYTPKDHSGNKPFCFYTHGGGYAMGDLNMDDGGCRVLASAGIIVVSIDYRLAPQHKFPVALDDSMTGLHWAFKNAQSLGASPEKAIIAGASAGGQLALGVALRLIDEGKGDLLAGVIAQVPITLHPDAVPESLKAKFTSYDEHAEHTVNTKNAMAAFNGAYDPPPTHKYFSVLLHDKIDEMPKTYITCAGADTLRDDARAFRDALKQKGVPYKYDEYPGYPHYFWTFPAQSLKAPAAEYNKNLVDAVKWILS</sequence>
<keyword evidence="4" id="KW-1185">Reference proteome</keyword>
<dbReference type="AlphaFoldDB" id="A0A9P4I880"/>
<dbReference type="GO" id="GO:0016787">
    <property type="term" value="F:hydrolase activity"/>
    <property type="evidence" value="ECO:0007669"/>
    <property type="project" value="UniProtKB-KW"/>
</dbReference>
<dbReference type="OrthoDB" id="408631at2759"/>
<accession>A0A9P4I880</accession>
<organism evidence="3 4">
    <name type="scientific">Rhizodiscina lignyota</name>
    <dbReference type="NCBI Taxonomy" id="1504668"/>
    <lineage>
        <taxon>Eukaryota</taxon>
        <taxon>Fungi</taxon>
        <taxon>Dikarya</taxon>
        <taxon>Ascomycota</taxon>
        <taxon>Pezizomycotina</taxon>
        <taxon>Dothideomycetes</taxon>
        <taxon>Pleosporomycetidae</taxon>
        <taxon>Aulographales</taxon>
        <taxon>Rhizodiscinaceae</taxon>
        <taxon>Rhizodiscina</taxon>
    </lineage>
</organism>
<evidence type="ECO:0000313" key="3">
    <source>
        <dbReference type="EMBL" id="KAF2093842.1"/>
    </source>
</evidence>
<comment type="caution">
    <text evidence="3">The sequence shown here is derived from an EMBL/GenBank/DDBJ whole genome shotgun (WGS) entry which is preliminary data.</text>
</comment>
<gene>
    <name evidence="3" type="ORF">NA57DRAFT_47587</name>
</gene>
<name>A0A9P4I880_9PEZI</name>
<dbReference type="InterPro" id="IPR013094">
    <property type="entry name" value="AB_hydrolase_3"/>
</dbReference>
<feature type="domain" description="Alpha/beta hydrolase fold-3" evidence="2">
    <location>
        <begin position="83"/>
        <end position="293"/>
    </location>
</feature>
<protein>
    <submittedName>
        <fullName evidence="3">Alpha/beta-hydrolase</fullName>
    </submittedName>
</protein>
<evidence type="ECO:0000259" key="2">
    <source>
        <dbReference type="Pfam" id="PF07859"/>
    </source>
</evidence>
<dbReference type="SUPFAM" id="SSF53474">
    <property type="entry name" value="alpha/beta-Hydrolases"/>
    <property type="match status" value="1"/>
</dbReference>
<reference evidence="3" key="1">
    <citation type="journal article" date="2020" name="Stud. Mycol.">
        <title>101 Dothideomycetes genomes: a test case for predicting lifestyles and emergence of pathogens.</title>
        <authorList>
            <person name="Haridas S."/>
            <person name="Albert R."/>
            <person name="Binder M."/>
            <person name="Bloem J."/>
            <person name="Labutti K."/>
            <person name="Salamov A."/>
            <person name="Andreopoulos B."/>
            <person name="Baker S."/>
            <person name="Barry K."/>
            <person name="Bills G."/>
            <person name="Bluhm B."/>
            <person name="Cannon C."/>
            <person name="Castanera R."/>
            <person name="Culley D."/>
            <person name="Daum C."/>
            <person name="Ezra D."/>
            <person name="Gonzalez J."/>
            <person name="Henrissat B."/>
            <person name="Kuo A."/>
            <person name="Liang C."/>
            <person name="Lipzen A."/>
            <person name="Lutzoni F."/>
            <person name="Magnuson J."/>
            <person name="Mondo S."/>
            <person name="Nolan M."/>
            <person name="Ohm R."/>
            <person name="Pangilinan J."/>
            <person name="Park H.-J."/>
            <person name="Ramirez L."/>
            <person name="Alfaro M."/>
            <person name="Sun H."/>
            <person name="Tritt A."/>
            <person name="Yoshinaga Y."/>
            <person name="Zwiers L.-H."/>
            <person name="Turgeon B."/>
            <person name="Goodwin S."/>
            <person name="Spatafora J."/>
            <person name="Crous P."/>
            <person name="Grigoriev I."/>
        </authorList>
    </citation>
    <scope>NUCLEOTIDE SEQUENCE</scope>
    <source>
        <strain evidence="3">CBS 133067</strain>
    </source>
</reference>